<proteinExistence type="predicted"/>
<sequence length="158" mass="17713">MITKDSFVTNTFETDTSTLKYQEITTTTTDNSTINNTTKSILTSSFGNIVDTTVFSNNLETPTLSLFETENMKESIITSNFGNLVDTTISSSTLETFSLSLFENISSPKMRTSYSENLERSRHTTSITSIFNFSEPDITFSLDIIFTSSSCKKNHRKL</sequence>
<organism evidence="1 2">
    <name type="scientific">Mytilus coruscus</name>
    <name type="common">Sea mussel</name>
    <dbReference type="NCBI Taxonomy" id="42192"/>
    <lineage>
        <taxon>Eukaryota</taxon>
        <taxon>Metazoa</taxon>
        <taxon>Spiralia</taxon>
        <taxon>Lophotrochozoa</taxon>
        <taxon>Mollusca</taxon>
        <taxon>Bivalvia</taxon>
        <taxon>Autobranchia</taxon>
        <taxon>Pteriomorphia</taxon>
        <taxon>Mytilida</taxon>
        <taxon>Mytiloidea</taxon>
        <taxon>Mytilidae</taxon>
        <taxon>Mytilinae</taxon>
        <taxon>Mytilus</taxon>
    </lineage>
</organism>
<name>A0A6J8BEH0_MYTCO</name>
<evidence type="ECO:0000313" key="2">
    <source>
        <dbReference type="Proteomes" id="UP000507470"/>
    </source>
</evidence>
<dbReference type="AlphaFoldDB" id="A0A6J8BEH0"/>
<accession>A0A6J8BEH0</accession>
<dbReference type="EMBL" id="CACVKT020003120">
    <property type="protein sequence ID" value="CAC5381801.1"/>
    <property type="molecule type" value="Genomic_DNA"/>
</dbReference>
<gene>
    <name evidence="1" type="ORF">MCOR_17668</name>
</gene>
<protein>
    <submittedName>
        <fullName evidence="1">Uncharacterized protein</fullName>
    </submittedName>
</protein>
<evidence type="ECO:0000313" key="1">
    <source>
        <dbReference type="EMBL" id="CAC5381801.1"/>
    </source>
</evidence>
<dbReference type="Proteomes" id="UP000507470">
    <property type="component" value="Unassembled WGS sequence"/>
</dbReference>
<reference evidence="1 2" key="1">
    <citation type="submission" date="2020-06" db="EMBL/GenBank/DDBJ databases">
        <authorList>
            <person name="Li R."/>
            <person name="Bekaert M."/>
        </authorList>
    </citation>
    <scope>NUCLEOTIDE SEQUENCE [LARGE SCALE GENOMIC DNA]</scope>
    <source>
        <strain evidence="2">wild</strain>
    </source>
</reference>
<keyword evidence="2" id="KW-1185">Reference proteome</keyword>